<accession>A0A8B3DCX8</accession>
<sequence>MKVISASLAVLLSLLGCSNIEQYEYRGFFTYGHETSVFRSCNDMRYFWLNGESVNRGIIDNASLELADKVNEPYQAIYIRFNGFIEDREPVGFEDDTDGLIYMTELLEYSEQIPESCN</sequence>
<proteinExistence type="predicted"/>
<evidence type="ECO:0008006" key="3">
    <source>
        <dbReference type="Google" id="ProtNLM"/>
    </source>
</evidence>
<dbReference type="RefSeq" id="WP_017188823.1">
    <property type="nucleotide sequence ID" value="NZ_BGNF01000077.1"/>
</dbReference>
<organism evidence="1 2">
    <name type="scientific">Vibrio harveyi</name>
    <name type="common">Beneckea harveyi</name>
    <dbReference type="NCBI Taxonomy" id="669"/>
    <lineage>
        <taxon>Bacteria</taxon>
        <taxon>Pseudomonadati</taxon>
        <taxon>Pseudomonadota</taxon>
        <taxon>Gammaproteobacteria</taxon>
        <taxon>Vibrionales</taxon>
        <taxon>Vibrionaceae</taxon>
        <taxon>Vibrio</taxon>
    </lineage>
</organism>
<dbReference type="AlphaFoldDB" id="A0A8B3DCX8"/>
<evidence type="ECO:0000313" key="2">
    <source>
        <dbReference type="Proteomes" id="UP000253437"/>
    </source>
</evidence>
<evidence type="ECO:0000313" key="1">
    <source>
        <dbReference type="EMBL" id="RIV97552.1"/>
    </source>
</evidence>
<dbReference type="Proteomes" id="UP000253437">
    <property type="component" value="Unassembled WGS sequence"/>
</dbReference>
<name>A0A8B3DCX8_VIBHA</name>
<comment type="caution">
    <text evidence="1">The sequence shown here is derived from an EMBL/GenBank/DDBJ whole genome shotgun (WGS) entry which is preliminary data.</text>
</comment>
<gene>
    <name evidence="1" type="ORF">DS957_029330</name>
</gene>
<protein>
    <recommendedName>
        <fullName evidence="3">NlpE C-terminal OB domain-containing protein</fullName>
    </recommendedName>
</protein>
<reference evidence="1 2" key="1">
    <citation type="submission" date="2018-08" db="EMBL/GenBank/DDBJ databases">
        <title>Vibrio harveyi strains pathogenic to white snook Centropomus viridis Lockington (1877) and potential probiotic bacteria.</title>
        <authorList>
            <person name="Soto-Rodriguez S."/>
            <person name="Gomez-Gil B."/>
            <person name="Lozano-Olvera R."/>
        </authorList>
    </citation>
    <scope>NUCLEOTIDE SEQUENCE [LARGE SCALE GENOMIC DNA]</scope>
    <source>
        <strain evidence="1 2">CAIM 1508</strain>
    </source>
</reference>
<dbReference type="EMBL" id="QOUW02000330">
    <property type="protein sequence ID" value="RIV97552.1"/>
    <property type="molecule type" value="Genomic_DNA"/>
</dbReference>
<dbReference type="PROSITE" id="PS51257">
    <property type="entry name" value="PROKAR_LIPOPROTEIN"/>
    <property type="match status" value="1"/>
</dbReference>